<accession>A0A0F9UEQ1</accession>
<dbReference type="EMBL" id="LAZR01000113">
    <property type="protein sequence ID" value="KKN90149.1"/>
    <property type="molecule type" value="Genomic_DNA"/>
</dbReference>
<dbReference type="AlphaFoldDB" id="A0A0F9UEQ1"/>
<protein>
    <submittedName>
        <fullName evidence="1">Uncharacterized protein</fullName>
    </submittedName>
</protein>
<gene>
    <name evidence="1" type="ORF">LCGC14_0232650</name>
</gene>
<proteinExistence type="predicted"/>
<organism evidence="1">
    <name type="scientific">marine sediment metagenome</name>
    <dbReference type="NCBI Taxonomy" id="412755"/>
    <lineage>
        <taxon>unclassified sequences</taxon>
        <taxon>metagenomes</taxon>
        <taxon>ecological metagenomes</taxon>
    </lineage>
</organism>
<evidence type="ECO:0000313" key="1">
    <source>
        <dbReference type="EMBL" id="KKN90149.1"/>
    </source>
</evidence>
<comment type="caution">
    <text evidence="1">The sequence shown here is derived from an EMBL/GenBank/DDBJ whole genome shotgun (WGS) entry which is preliminary data.</text>
</comment>
<name>A0A0F9UEQ1_9ZZZZ</name>
<reference evidence="1" key="1">
    <citation type="journal article" date="2015" name="Nature">
        <title>Complex archaea that bridge the gap between prokaryotes and eukaryotes.</title>
        <authorList>
            <person name="Spang A."/>
            <person name="Saw J.H."/>
            <person name="Jorgensen S.L."/>
            <person name="Zaremba-Niedzwiedzka K."/>
            <person name="Martijn J."/>
            <person name="Lind A.E."/>
            <person name="van Eijk R."/>
            <person name="Schleper C."/>
            <person name="Guy L."/>
            <person name="Ettema T.J."/>
        </authorList>
    </citation>
    <scope>NUCLEOTIDE SEQUENCE</scope>
</reference>
<sequence length="81" mass="9443">MTTRKTLFTVEGGGDFPADMLRYDNCWPYMSVDAAKAFPGKHGSPDEFRRREVRLLMAGDEPPTEERWKSFMWKVTNIQQL</sequence>